<keyword evidence="5" id="KW-0676">Redox-active center</keyword>
<dbReference type="AlphaFoldDB" id="A0AA35CMC7"/>
<gene>
    <name evidence="7" type="ORF">caldi_22240</name>
</gene>
<dbReference type="GO" id="GO:0030313">
    <property type="term" value="C:cell envelope"/>
    <property type="evidence" value="ECO:0007669"/>
    <property type="project" value="UniProtKB-SubCell"/>
</dbReference>
<dbReference type="PROSITE" id="PS00194">
    <property type="entry name" value="THIOREDOXIN_1"/>
    <property type="match status" value="1"/>
</dbReference>
<dbReference type="InterPro" id="IPR013766">
    <property type="entry name" value="Thioredoxin_domain"/>
</dbReference>
<keyword evidence="2" id="KW-0201">Cytochrome c-type biogenesis</keyword>
<evidence type="ECO:0000313" key="8">
    <source>
        <dbReference type="Proteomes" id="UP001163687"/>
    </source>
</evidence>
<feature type="domain" description="Thioredoxin" evidence="6">
    <location>
        <begin position="32"/>
        <end position="169"/>
    </location>
</feature>
<dbReference type="GO" id="GO:0016491">
    <property type="term" value="F:oxidoreductase activity"/>
    <property type="evidence" value="ECO:0007669"/>
    <property type="project" value="InterPro"/>
</dbReference>
<keyword evidence="4" id="KW-1015">Disulfide bond</keyword>
<evidence type="ECO:0000259" key="6">
    <source>
        <dbReference type="PROSITE" id="PS51352"/>
    </source>
</evidence>
<comment type="subcellular location">
    <subcellularLocation>
        <location evidence="1">Cell envelope</location>
    </subcellularLocation>
</comment>
<dbReference type="PANTHER" id="PTHR42852">
    <property type="entry name" value="THIOL:DISULFIDE INTERCHANGE PROTEIN DSBE"/>
    <property type="match status" value="1"/>
</dbReference>
<proteinExistence type="predicted"/>
<name>A0AA35CMC7_9FIRM</name>
<keyword evidence="3" id="KW-0812">Transmembrane</keyword>
<dbReference type="InterPro" id="IPR000866">
    <property type="entry name" value="AhpC/TSA"/>
</dbReference>
<dbReference type="InterPro" id="IPR036249">
    <property type="entry name" value="Thioredoxin-like_sf"/>
</dbReference>
<organism evidence="7 8">
    <name type="scientific">Caldinitratiruptor microaerophilus</name>
    <dbReference type="NCBI Taxonomy" id="671077"/>
    <lineage>
        <taxon>Bacteria</taxon>
        <taxon>Bacillati</taxon>
        <taxon>Bacillota</taxon>
        <taxon>Clostridia</taxon>
        <taxon>Eubacteriales</taxon>
        <taxon>Symbiobacteriaceae</taxon>
        <taxon>Caldinitratiruptor</taxon>
    </lineage>
</organism>
<evidence type="ECO:0000256" key="3">
    <source>
        <dbReference type="ARBA" id="ARBA00022968"/>
    </source>
</evidence>
<dbReference type="PANTHER" id="PTHR42852:SF6">
    <property type="entry name" value="THIOL:DISULFIDE INTERCHANGE PROTEIN DSBE"/>
    <property type="match status" value="1"/>
</dbReference>
<keyword evidence="3" id="KW-0735">Signal-anchor</keyword>
<dbReference type="EMBL" id="AP025628">
    <property type="protein sequence ID" value="BDG61134.1"/>
    <property type="molecule type" value="Genomic_DNA"/>
</dbReference>
<evidence type="ECO:0000313" key="7">
    <source>
        <dbReference type="EMBL" id="BDG61134.1"/>
    </source>
</evidence>
<dbReference type="RefSeq" id="WP_264841811.1">
    <property type="nucleotide sequence ID" value="NZ_AP025628.1"/>
</dbReference>
<dbReference type="Gene3D" id="3.40.30.10">
    <property type="entry name" value="Glutaredoxin"/>
    <property type="match status" value="1"/>
</dbReference>
<evidence type="ECO:0000256" key="5">
    <source>
        <dbReference type="ARBA" id="ARBA00023284"/>
    </source>
</evidence>
<accession>A0AA35CMC7</accession>
<evidence type="ECO:0000256" key="2">
    <source>
        <dbReference type="ARBA" id="ARBA00022748"/>
    </source>
</evidence>
<protein>
    <recommendedName>
        <fullName evidence="6">Thioredoxin domain-containing protein</fullName>
    </recommendedName>
</protein>
<evidence type="ECO:0000256" key="4">
    <source>
        <dbReference type="ARBA" id="ARBA00023157"/>
    </source>
</evidence>
<dbReference type="InterPro" id="IPR050553">
    <property type="entry name" value="Thioredoxin_ResA/DsbE_sf"/>
</dbReference>
<sequence>MRKRLWLISVLALTAVLAVLGAIRVGQSTRVAEVGSPAPDFTLPDLDGNPVRLSSLRGQLVILNFWATWCPPCKQEMPAFQQLHEEMGGRVRIVGVDRAEPVDTVRRFVDQYGITFTIVLDRTDELATRYGLTGIPETFFLDANGIIRLKYIGPMTLAQMREFVRQVEAVGGSPAR</sequence>
<keyword evidence="8" id="KW-1185">Reference proteome</keyword>
<dbReference type="GO" id="GO:0017004">
    <property type="term" value="P:cytochrome complex assembly"/>
    <property type="evidence" value="ECO:0007669"/>
    <property type="project" value="UniProtKB-KW"/>
</dbReference>
<dbReference type="GO" id="GO:0016209">
    <property type="term" value="F:antioxidant activity"/>
    <property type="evidence" value="ECO:0007669"/>
    <property type="project" value="InterPro"/>
</dbReference>
<dbReference type="Proteomes" id="UP001163687">
    <property type="component" value="Chromosome"/>
</dbReference>
<dbReference type="PROSITE" id="PS51352">
    <property type="entry name" value="THIOREDOXIN_2"/>
    <property type="match status" value="1"/>
</dbReference>
<dbReference type="InterPro" id="IPR017937">
    <property type="entry name" value="Thioredoxin_CS"/>
</dbReference>
<reference evidence="7" key="1">
    <citation type="submission" date="2022-03" db="EMBL/GenBank/DDBJ databases">
        <title>Complete genome sequence of Caldinitratiruptor microaerophilus.</title>
        <authorList>
            <person name="Mukaiyama R."/>
            <person name="Nishiyama T."/>
            <person name="Ueda K."/>
        </authorList>
    </citation>
    <scope>NUCLEOTIDE SEQUENCE</scope>
    <source>
        <strain evidence="7">JCM 16183</strain>
    </source>
</reference>
<dbReference type="CDD" id="cd02966">
    <property type="entry name" value="TlpA_like_family"/>
    <property type="match status" value="1"/>
</dbReference>
<dbReference type="KEGG" id="cmic:caldi_22240"/>
<dbReference type="SUPFAM" id="SSF52833">
    <property type="entry name" value="Thioredoxin-like"/>
    <property type="match status" value="1"/>
</dbReference>
<evidence type="ECO:0000256" key="1">
    <source>
        <dbReference type="ARBA" id="ARBA00004196"/>
    </source>
</evidence>
<dbReference type="Pfam" id="PF00578">
    <property type="entry name" value="AhpC-TSA"/>
    <property type="match status" value="1"/>
</dbReference>